<protein>
    <submittedName>
        <fullName evidence="1">Uncharacterized protein</fullName>
    </submittedName>
</protein>
<evidence type="ECO:0000313" key="2">
    <source>
        <dbReference type="Proteomes" id="UP000231648"/>
    </source>
</evidence>
<dbReference type="AlphaFoldDB" id="A0A2M8KCT2"/>
<evidence type="ECO:0000313" key="1">
    <source>
        <dbReference type="EMBL" id="PJE57716.1"/>
    </source>
</evidence>
<dbReference type="Pfam" id="PF19927">
    <property type="entry name" value="DUF6390"/>
    <property type="match status" value="2"/>
</dbReference>
<comment type="caution">
    <text evidence="1">The sequence shown here is derived from an EMBL/GenBank/DDBJ whole genome shotgun (WGS) entry which is preliminary data.</text>
</comment>
<organism evidence="1 2">
    <name type="scientific">Candidatus Portnoybacteria bacterium CG10_big_fil_rev_8_21_14_0_10_38_18</name>
    <dbReference type="NCBI Taxonomy" id="1974813"/>
    <lineage>
        <taxon>Bacteria</taxon>
        <taxon>Candidatus Portnoyibacteriota</taxon>
    </lineage>
</organism>
<gene>
    <name evidence="1" type="ORF">COU82_00470</name>
</gene>
<name>A0A2M8KCT2_9BACT</name>
<reference evidence="2" key="1">
    <citation type="submission" date="2017-09" db="EMBL/GenBank/DDBJ databases">
        <title>Depth-based differentiation of microbial function through sediment-hosted aquifers and enrichment of novel symbionts in the deep terrestrial subsurface.</title>
        <authorList>
            <person name="Probst A.J."/>
            <person name="Ladd B."/>
            <person name="Jarett J.K."/>
            <person name="Geller-Mcgrath D.E."/>
            <person name="Sieber C.M.K."/>
            <person name="Emerson J.B."/>
            <person name="Anantharaman K."/>
            <person name="Thomas B.C."/>
            <person name="Malmstrom R."/>
            <person name="Stieglmeier M."/>
            <person name="Klingl A."/>
            <person name="Woyke T."/>
            <person name="Ryan C.M."/>
            <person name="Banfield J.F."/>
        </authorList>
    </citation>
    <scope>NUCLEOTIDE SEQUENCE [LARGE SCALE GENOMIC DNA]</scope>
</reference>
<dbReference type="EMBL" id="PFDX01000005">
    <property type="protein sequence ID" value="PJE57716.1"/>
    <property type="molecule type" value="Genomic_DNA"/>
</dbReference>
<proteinExistence type="predicted"/>
<dbReference type="Proteomes" id="UP000231648">
    <property type="component" value="Unassembled WGS sequence"/>
</dbReference>
<dbReference type="InterPro" id="IPR045660">
    <property type="entry name" value="DUF6390"/>
</dbReference>
<sequence>MSLKGLKLAALYSYDCRKARMLKINEALLRLIQAGENREEVAELLKKLVSYDWYHLIAKNNDIKDPFAEEVVRAYWTGNKLTKLISVGGKNLFLFHNFTVLVSPMPNLSSGVPDLASRDECKISWGMVEKITDQGLIVDYEVLIWKDGGFDLTNRKTEIKKGFLDEIRVNDWVSFHINLAREQLTEEQVLLLHNKTKQAIDLFNGQQ</sequence>
<accession>A0A2M8KCT2</accession>